<evidence type="ECO:0000313" key="8">
    <source>
        <dbReference type="EMBL" id="KAK7680491.1"/>
    </source>
</evidence>
<feature type="transmembrane region" description="Helical" evidence="7">
    <location>
        <begin position="60"/>
        <end position="81"/>
    </location>
</feature>
<evidence type="ECO:0000256" key="1">
    <source>
        <dbReference type="ARBA" id="ARBA00004141"/>
    </source>
</evidence>
<dbReference type="EMBL" id="JASBNA010000049">
    <property type="protein sequence ID" value="KAK7680491.1"/>
    <property type="molecule type" value="Genomic_DNA"/>
</dbReference>
<keyword evidence="5 7" id="KW-1133">Transmembrane helix</keyword>
<comment type="caution">
    <text evidence="8">The sequence shown here is derived from an EMBL/GenBank/DDBJ whole genome shotgun (WGS) entry which is preliminary data.</text>
</comment>
<feature type="transmembrane region" description="Helical" evidence="7">
    <location>
        <begin position="101"/>
        <end position="120"/>
    </location>
</feature>
<dbReference type="InterPro" id="IPR052599">
    <property type="entry name" value="SLC43A_AATransporter"/>
</dbReference>
<reference evidence="8 9" key="1">
    <citation type="submission" date="2022-09" db="EMBL/GenBank/DDBJ databases">
        <authorList>
            <person name="Palmer J.M."/>
        </authorList>
    </citation>
    <scope>NUCLEOTIDE SEQUENCE [LARGE SCALE GENOMIC DNA]</scope>
    <source>
        <strain evidence="8 9">DSM 7382</strain>
    </source>
</reference>
<dbReference type="Proteomes" id="UP001385951">
    <property type="component" value="Unassembled WGS sequence"/>
</dbReference>
<evidence type="ECO:0000256" key="2">
    <source>
        <dbReference type="ARBA" id="ARBA00006595"/>
    </source>
</evidence>
<gene>
    <name evidence="8" type="ORF">QCA50_016490</name>
</gene>
<comment type="subcellular location">
    <subcellularLocation>
        <location evidence="1">Membrane</location>
        <topology evidence="1">Multi-pass membrane protein</topology>
    </subcellularLocation>
</comment>
<keyword evidence="6 7" id="KW-0472">Membrane</keyword>
<comment type="similarity">
    <text evidence="2">Belongs to the SLC43A transporter (TC 2.A.1.44) family.</text>
</comment>
<feature type="transmembrane region" description="Helical" evidence="7">
    <location>
        <begin position="31"/>
        <end position="48"/>
    </location>
</feature>
<dbReference type="PANTHER" id="PTHR20772">
    <property type="entry name" value="PROTEIN FMP42"/>
    <property type="match status" value="1"/>
</dbReference>
<feature type="transmembrane region" description="Helical" evidence="7">
    <location>
        <begin position="7"/>
        <end position="25"/>
    </location>
</feature>
<keyword evidence="3" id="KW-0813">Transport</keyword>
<protein>
    <submittedName>
        <fullName evidence="8">Uncharacterized protein</fullName>
    </submittedName>
</protein>
<evidence type="ECO:0000256" key="6">
    <source>
        <dbReference type="ARBA" id="ARBA00023136"/>
    </source>
</evidence>
<evidence type="ECO:0000256" key="4">
    <source>
        <dbReference type="ARBA" id="ARBA00022692"/>
    </source>
</evidence>
<evidence type="ECO:0000256" key="3">
    <source>
        <dbReference type="ARBA" id="ARBA00022448"/>
    </source>
</evidence>
<organism evidence="8 9">
    <name type="scientific">Cerrena zonata</name>
    <dbReference type="NCBI Taxonomy" id="2478898"/>
    <lineage>
        <taxon>Eukaryota</taxon>
        <taxon>Fungi</taxon>
        <taxon>Dikarya</taxon>
        <taxon>Basidiomycota</taxon>
        <taxon>Agaricomycotina</taxon>
        <taxon>Agaricomycetes</taxon>
        <taxon>Polyporales</taxon>
        <taxon>Cerrenaceae</taxon>
        <taxon>Cerrena</taxon>
    </lineage>
</organism>
<evidence type="ECO:0000313" key="9">
    <source>
        <dbReference type="Proteomes" id="UP001385951"/>
    </source>
</evidence>
<name>A0AAW0FT00_9APHY</name>
<keyword evidence="9" id="KW-1185">Reference proteome</keyword>
<dbReference type="GO" id="GO:0000329">
    <property type="term" value="C:fungal-type vacuole membrane"/>
    <property type="evidence" value="ECO:0007669"/>
    <property type="project" value="TreeGrafter"/>
</dbReference>
<sequence>MFLDNCSTVLVLAVLLAVSLIIGVLGLLANYIAAVVNVLMFVGYRPFFYTAVSDFCAKVFGFDTFGTVYGSIICISGIINFGQSLLDQATHNNFNMNPTPINIMLVMATVFIGLLTVGYTQHQAKLYRSRKLNQSHS</sequence>
<dbReference type="PANTHER" id="PTHR20772:SF2">
    <property type="entry name" value="PROTEIN FMP42"/>
    <property type="match status" value="1"/>
</dbReference>
<evidence type="ECO:0000256" key="5">
    <source>
        <dbReference type="ARBA" id="ARBA00022989"/>
    </source>
</evidence>
<proteinExistence type="inferred from homology"/>
<evidence type="ECO:0000256" key="7">
    <source>
        <dbReference type="SAM" id="Phobius"/>
    </source>
</evidence>
<keyword evidence="4 7" id="KW-0812">Transmembrane</keyword>
<accession>A0AAW0FT00</accession>
<dbReference type="AlphaFoldDB" id="A0AAW0FT00"/>